<dbReference type="PATRIC" id="fig|40335.7.peg.2758"/>
<dbReference type="RefSeq" id="WP_058521793.1">
    <property type="nucleotide sequence ID" value="NZ_CAAAIP010000002.1"/>
</dbReference>
<keyword evidence="2" id="KW-1185">Reference proteome</keyword>
<dbReference type="Proteomes" id="UP000054693">
    <property type="component" value="Unassembled WGS sequence"/>
</dbReference>
<organism evidence="1 2">
    <name type="scientific">Legionella tucsonensis</name>
    <dbReference type="NCBI Taxonomy" id="40335"/>
    <lineage>
        <taxon>Bacteria</taxon>
        <taxon>Pseudomonadati</taxon>
        <taxon>Pseudomonadota</taxon>
        <taxon>Gammaproteobacteria</taxon>
        <taxon>Legionellales</taxon>
        <taxon>Legionellaceae</taxon>
        <taxon>Legionella</taxon>
    </lineage>
</organism>
<comment type="caution">
    <text evidence="1">The sequence shown here is derived from an EMBL/GenBank/DDBJ whole genome shotgun (WGS) entry which is preliminary data.</text>
</comment>
<accession>A0A0W0ZPQ6</accession>
<dbReference type="EMBL" id="LNZA01000008">
    <property type="protein sequence ID" value="KTD71221.1"/>
    <property type="molecule type" value="Genomic_DNA"/>
</dbReference>
<dbReference type="AlphaFoldDB" id="A0A0W0ZPQ6"/>
<name>A0A0W0ZPQ6_9GAMM</name>
<protein>
    <submittedName>
        <fullName evidence="1">Uncharacterized protein</fullName>
    </submittedName>
</protein>
<reference evidence="1 2" key="1">
    <citation type="submission" date="2015-11" db="EMBL/GenBank/DDBJ databases">
        <title>Genomic analysis of 38 Legionella species identifies large and diverse effector repertoires.</title>
        <authorList>
            <person name="Burstein D."/>
            <person name="Amaro F."/>
            <person name="Zusman T."/>
            <person name="Lifshitz Z."/>
            <person name="Cohen O."/>
            <person name="Gilbert J.A."/>
            <person name="Pupko T."/>
            <person name="Shuman H.A."/>
            <person name="Segal G."/>
        </authorList>
    </citation>
    <scope>NUCLEOTIDE SEQUENCE [LARGE SCALE GENOMIC DNA]</scope>
    <source>
        <strain evidence="1 2">ATCC 49180</strain>
    </source>
</reference>
<sequence>MPTYFDPIMLEDTLLDEGTNVYIVKIGDNKFCIKGVSSGLERLPGDPTTQAIEYWPIPIETLISLSSDKSLFEDDKLTTKPLTKEQIKKFFDFDPNEIPPKQFNSSIKQELTDEWAEHVMQNTFGQSGLNPHSFFVQPIFLHAHHIPDVENDPNPIIPAILLFHLMPVPENNEEEAVPLALNMLMFMMDQEDQAAEENEQNSSNNLSGTS</sequence>
<evidence type="ECO:0000313" key="2">
    <source>
        <dbReference type="Proteomes" id="UP000054693"/>
    </source>
</evidence>
<proteinExistence type="predicted"/>
<gene>
    <name evidence="1" type="ORF">Ltuc_2580</name>
</gene>
<evidence type="ECO:0000313" key="1">
    <source>
        <dbReference type="EMBL" id="KTD71221.1"/>
    </source>
</evidence>
<dbReference type="OrthoDB" id="5652243at2"/>